<comment type="similarity">
    <text evidence="2 8">Belongs to the major facilitator superfamily. Bcr/CmlA family.</text>
</comment>
<evidence type="ECO:0000256" key="4">
    <source>
        <dbReference type="ARBA" id="ARBA00022475"/>
    </source>
</evidence>
<feature type="transmembrane region" description="Helical" evidence="8">
    <location>
        <begin position="74"/>
        <end position="93"/>
    </location>
</feature>
<evidence type="ECO:0000313" key="11">
    <source>
        <dbReference type="Proteomes" id="UP000700706"/>
    </source>
</evidence>
<feature type="transmembrane region" description="Helical" evidence="8">
    <location>
        <begin position="99"/>
        <end position="120"/>
    </location>
</feature>
<feature type="transmembrane region" description="Helical" evidence="8">
    <location>
        <begin position="132"/>
        <end position="150"/>
    </location>
</feature>
<keyword evidence="6 8" id="KW-1133">Transmembrane helix</keyword>
<dbReference type="InterPro" id="IPR004812">
    <property type="entry name" value="Efflux_drug-R_Bcr/CmlA"/>
</dbReference>
<sequence>MSSSLLRYAIVLGLLTAMGPFAIDMYLPALPEIGRDLGAGTEAVQASLMAFFISLGVGQLVFGPLSDMFGRKLPLYIGLAVFLAGSIGCVFAPDIETLIAFRFVQGLGACAGMVIPRAVVRDLHTGTEAARLMSLLMLVFSVSPILAPLAGSFVIEVAGWRGVFWVVTVLAALGILLLALCLSETRPRAHRVESSIAGALSAYRSLLTDRQFLGLTFIGAFGIASFFAYLANSSFVLIEHYGLSPRLYSVFFSINAVSFIGVSQCTAWLAARFGFGRIVRVAVTGYAAAMVVLLAVTLAGVDQLAVLAALLFVGYGFLGLVIPTTSVLALEEHGAVAGTASALMGTLQFVTGAVVIAVIGPFFDGTSLPMVAGITACAVIAFALAQATLGRKRPVEVPAE</sequence>
<feature type="transmembrane region" description="Helical" evidence="8">
    <location>
        <begin position="5"/>
        <end position="23"/>
    </location>
</feature>
<dbReference type="GO" id="GO:0042910">
    <property type="term" value="F:xenobiotic transmembrane transporter activity"/>
    <property type="evidence" value="ECO:0007669"/>
    <property type="project" value="InterPro"/>
</dbReference>
<dbReference type="Proteomes" id="UP000700706">
    <property type="component" value="Unassembled WGS sequence"/>
</dbReference>
<accession>A0A952KJ13</accession>
<dbReference type="GO" id="GO:0005886">
    <property type="term" value="C:plasma membrane"/>
    <property type="evidence" value="ECO:0007669"/>
    <property type="project" value="UniProtKB-SubCell"/>
</dbReference>
<evidence type="ECO:0000256" key="8">
    <source>
        <dbReference type="RuleBase" id="RU365088"/>
    </source>
</evidence>
<evidence type="ECO:0000256" key="5">
    <source>
        <dbReference type="ARBA" id="ARBA00022692"/>
    </source>
</evidence>
<evidence type="ECO:0000256" key="6">
    <source>
        <dbReference type="ARBA" id="ARBA00022989"/>
    </source>
</evidence>
<dbReference type="InterPro" id="IPR036259">
    <property type="entry name" value="MFS_trans_sf"/>
</dbReference>
<keyword evidence="7 8" id="KW-0472">Membrane</keyword>
<dbReference type="NCBIfam" id="TIGR00710">
    <property type="entry name" value="efflux_Bcr_CflA"/>
    <property type="match status" value="1"/>
</dbReference>
<dbReference type="PANTHER" id="PTHR23502:SF132">
    <property type="entry name" value="POLYAMINE TRANSPORTER 2-RELATED"/>
    <property type="match status" value="1"/>
</dbReference>
<feature type="transmembrane region" description="Helical" evidence="8">
    <location>
        <begin position="43"/>
        <end position="62"/>
    </location>
</feature>
<dbReference type="Gene3D" id="1.20.1720.10">
    <property type="entry name" value="Multidrug resistance protein D"/>
    <property type="match status" value="1"/>
</dbReference>
<dbReference type="SUPFAM" id="SSF103473">
    <property type="entry name" value="MFS general substrate transporter"/>
    <property type="match status" value="1"/>
</dbReference>
<dbReference type="InterPro" id="IPR020846">
    <property type="entry name" value="MFS_dom"/>
</dbReference>
<evidence type="ECO:0000256" key="1">
    <source>
        <dbReference type="ARBA" id="ARBA00004651"/>
    </source>
</evidence>
<dbReference type="GO" id="GO:1990961">
    <property type="term" value="P:xenobiotic detoxification by transmembrane export across the plasma membrane"/>
    <property type="evidence" value="ECO:0007669"/>
    <property type="project" value="InterPro"/>
</dbReference>
<evidence type="ECO:0000256" key="3">
    <source>
        <dbReference type="ARBA" id="ARBA00022448"/>
    </source>
</evidence>
<protein>
    <recommendedName>
        <fullName evidence="8">Bcr/CflA family efflux transporter</fullName>
    </recommendedName>
</protein>
<dbReference type="CDD" id="cd17320">
    <property type="entry name" value="MFS_MdfA_MDR_like"/>
    <property type="match status" value="1"/>
</dbReference>
<dbReference type="Pfam" id="PF07690">
    <property type="entry name" value="MFS_1"/>
    <property type="match status" value="1"/>
</dbReference>
<feature type="transmembrane region" description="Helical" evidence="8">
    <location>
        <begin position="250"/>
        <end position="271"/>
    </location>
</feature>
<organism evidence="10 11">
    <name type="scientific">Inquilinus limosus</name>
    <dbReference type="NCBI Taxonomy" id="171674"/>
    <lineage>
        <taxon>Bacteria</taxon>
        <taxon>Pseudomonadati</taxon>
        <taxon>Pseudomonadota</taxon>
        <taxon>Alphaproteobacteria</taxon>
        <taxon>Rhodospirillales</taxon>
        <taxon>Rhodospirillaceae</taxon>
        <taxon>Inquilinus</taxon>
    </lineage>
</organism>
<feature type="transmembrane region" description="Helical" evidence="8">
    <location>
        <begin position="305"/>
        <end position="330"/>
    </location>
</feature>
<evidence type="ECO:0000259" key="9">
    <source>
        <dbReference type="PROSITE" id="PS50850"/>
    </source>
</evidence>
<comment type="caution">
    <text evidence="10">The sequence shown here is derived from an EMBL/GenBank/DDBJ whole genome shotgun (WGS) entry which is preliminary data.</text>
</comment>
<evidence type="ECO:0000256" key="2">
    <source>
        <dbReference type="ARBA" id="ARBA00006236"/>
    </source>
</evidence>
<feature type="transmembrane region" description="Helical" evidence="8">
    <location>
        <begin position="162"/>
        <end position="182"/>
    </location>
</feature>
<dbReference type="PROSITE" id="PS50850">
    <property type="entry name" value="MFS"/>
    <property type="match status" value="1"/>
</dbReference>
<keyword evidence="4" id="KW-1003">Cell membrane</keyword>
<keyword evidence="8" id="KW-0997">Cell inner membrane</keyword>
<evidence type="ECO:0000256" key="7">
    <source>
        <dbReference type="ARBA" id="ARBA00023136"/>
    </source>
</evidence>
<reference evidence="10" key="1">
    <citation type="submission" date="2020-06" db="EMBL/GenBank/DDBJ databases">
        <title>Stable isotope informed genome-resolved metagenomics uncovers potential trophic interactions in rhizosphere soil.</title>
        <authorList>
            <person name="Starr E.P."/>
            <person name="Shi S."/>
            <person name="Blazewicz S.J."/>
            <person name="Koch B.J."/>
            <person name="Probst A.J."/>
            <person name="Hungate B.A."/>
            <person name="Pett-Ridge J."/>
            <person name="Firestone M.K."/>
            <person name="Banfield J.F."/>
        </authorList>
    </citation>
    <scope>NUCLEOTIDE SEQUENCE</scope>
    <source>
        <strain evidence="10">YM_69_17</strain>
    </source>
</reference>
<feature type="transmembrane region" description="Helical" evidence="8">
    <location>
        <begin position="212"/>
        <end position="230"/>
    </location>
</feature>
<feature type="transmembrane region" description="Helical" evidence="8">
    <location>
        <begin position="368"/>
        <end position="385"/>
    </location>
</feature>
<comment type="subcellular location">
    <subcellularLocation>
        <location evidence="8">Cell inner membrane</location>
        <topology evidence="8">Multi-pass membrane protein</topology>
    </subcellularLocation>
    <subcellularLocation>
        <location evidence="1">Cell membrane</location>
        <topology evidence="1">Multi-pass membrane protein</topology>
    </subcellularLocation>
</comment>
<dbReference type="AlphaFoldDB" id="A0A952KJ13"/>
<dbReference type="PANTHER" id="PTHR23502">
    <property type="entry name" value="MAJOR FACILITATOR SUPERFAMILY"/>
    <property type="match status" value="1"/>
</dbReference>
<feature type="domain" description="Major facilitator superfamily (MFS) profile" evidence="9">
    <location>
        <begin position="5"/>
        <end position="393"/>
    </location>
</feature>
<keyword evidence="5 8" id="KW-0812">Transmembrane</keyword>
<evidence type="ECO:0000313" key="10">
    <source>
        <dbReference type="EMBL" id="MBW8727311.1"/>
    </source>
</evidence>
<name>A0A952KJ13_9PROT</name>
<feature type="transmembrane region" description="Helical" evidence="8">
    <location>
        <begin position="342"/>
        <end position="362"/>
    </location>
</feature>
<dbReference type="InterPro" id="IPR011701">
    <property type="entry name" value="MFS"/>
</dbReference>
<gene>
    <name evidence="10" type="ORF">JF625_19460</name>
</gene>
<keyword evidence="3 8" id="KW-0813">Transport</keyword>
<dbReference type="EMBL" id="JAEKLZ010000267">
    <property type="protein sequence ID" value="MBW8727311.1"/>
    <property type="molecule type" value="Genomic_DNA"/>
</dbReference>
<dbReference type="FunFam" id="1.20.1720.10:FF:000005">
    <property type="entry name" value="Bcr/CflA family efflux transporter"/>
    <property type="match status" value="1"/>
</dbReference>
<proteinExistence type="inferred from homology"/>
<feature type="transmembrane region" description="Helical" evidence="8">
    <location>
        <begin position="278"/>
        <end position="299"/>
    </location>
</feature>